<gene>
    <name evidence="1" type="ORF">CSOJ01_15674</name>
</gene>
<evidence type="ECO:0000313" key="2">
    <source>
        <dbReference type="Proteomes" id="UP000652219"/>
    </source>
</evidence>
<evidence type="ECO:0000313" key="1">
    <source>
        <dbReference type="EMBL" id="KAF6784894.1"/>
    </source>
</evidence>
<sequence>MVVAIYLVPAVQLFINLYISAQLFMWFIWSADCAQVVYNTIYLYPRLRRESKRAWKRWNERPSPPFRSDVFSFLYHDIHSTHDGVEWTLPFYAIMCAVKREQLAFAKGLTRSPWWDLLPGRILQSFDPIQPMAWVSEGGEDVLREVEEHLEVLRDDLVQKLDAARRIPKDMTADEFKMQIGTAWAGNPYLACFERRWGIAPWGASFPKLFFSSTDNSQDLRVIRPHLSFLQFWLNAFQIGVDPAEGRAEVQINEDDFDMPKARDLEKTISAFRVLHVELLRAVKGITEGCQSSRQLEAILFETFAKAAGWASNALDSTFTCKEHFNETRCWSPYPSGNRRGQIASSRS</sequence>
<keyword evidence="2" id="KW-1185">Reference proteome</keyword>
<comment type="caution">
    <text evidence="1">The sequence shown here is derived from an EMBL/GenBank/DDBJ whole genome shotgun (WGS) entry which is preliminary data.</text>
</comment>
<accession>A0A8H6IMJ2</accession>
<reference evidence="1 2" key="1">
    <citation type="journal article" date="2020" name="Phytopathology">
        <title>Genome Sequence Resources of Colletotrichum truncatum, C. plurivorum, C. musicola, and C. sojae: Four Species Pathogenic to Soybean (Glycine max).</title>
        <authorList>
            <person name="Rogerio F."/>
            <person name="Boufleur T.R."/>
            <person name="Ciampi-Guillardi M."/>
            <person name="Sukno S.A."/>
            <person name="Thon M.R."/>
            <person name="Massola Junior N.S."/>
            <person name="Baroncelli R."/>
        </authorList>
    </citation>
    <scope>NUCLEOTIDE SEQUENCE [LARGE SCALE GENOMIC DNA]</scope>
    <source>
        <strain evidence="1 2">LFN0009</strain>
    </source>
</reference>
<dbReference type="EMBL" id="WIGN01000717">
    <property type="protein sequence ID" value="KAF6784894.1"/>
    <property type="molecule type" value="Genomic_DNA"/>
</dbReference>
<proteinExistence type="predicted"/>
<name>A0A8H6IMJ2_9PEZI</name>
<organism evidence="1 2">
    <name type="scientific">Colletotrichum sojae</name>
    <dbReference type="NCBI Taxonomy" id="2175907"/>
    <lineage>
        <taxon>Eukaryota</taxon>
        <taxon>Fungi</taxon>
        <taxon>Dikarya</taxon>
        <taxon>Ascomycota</taxon>
        <taxon>Pezizomycotina</taxon>
        <taxon>Sordariomycetes</taxon>
        <taxon>Hypocreomycetidae</taxon>
        <taxon>Glomerellales</taxon>
        <taxon>Glomerellaceae</taxon>
        <taxon>Colletotrichum</taxon>
        <taxon>Colletotrichum orchidearum species complex</taxon>
    </lineage>
</organism>
<dbReference type="AlphaFoldDB" id="A0A8H6IMJ2"/>
<protein>
    <submittedName>
        <fullName evidence="1">Uncharacterized protein</fullName>
    </submittedName>
</protein>
<dbReference type="Proteomes" id="UP000652219">
    <property type="component" value="Unassembled WGS sequence"/>
</dbReference>